<reference evidence="5 6" key="1">
    <citation type="journal article" date="2021" name="Sci. Rep.">
        <title>Genome sequencing of the multicellular alga Astrephomene provides insights into convergent evolution of germ-soma differentiation.</title>
        <authorList>
            <person name="Yamashita S."/>
            <person name="Yamamoto K."/>
            <person name="Matsuzaki R."/>
            <person name="Suzuki S."/>
            <person name="Yamaguchi H."/>
            <person name="Hirooka S."/>
            <person name="Minakuchi Y."/>
            <person name="Miyagishima S."/>
            <person name="Kawachi M."/>
            <person name="Toyoda A."/>
            <person name="Nozaki H."/>
        </authorList>
    </citation>
    <scope>NUCLEOTIDE SEQUENCE [LARGE SCALE GENOMIC DNA]</scope>
    <source>
        <strain evidence="5 6">NIES-4017</strain>
    </source>
</reference>
<keyword evidence="3" id="KW-0732">Signal</keyword>
<dbReference type="Gene3D" id="1.25.40.720">
    <property type="entry name" value="Telomere length regulation protein 2, C-terminal domain"/>
    <property type="match status" value="1"/>
</dbReference>
<evidence type="ECO:0000256" key="2">
    <source>
        <dbReference type="SAM" id="MobiDB-lite"/>
    </source>
</evidence>
<dbReference type="EMBL" id="BMAR01000001">
    <property type="protein sequence ID" value="GFR40902.1"/>
    <property type="molecule type" value="Genomic_DNA"/>
</dbReference>
<gene>
    <name evidence="5" type="ORF">Agub_g1557</name>
</gene>
<dbReference type="AlphaFoldDB" id="A0AAD3DI89"/>
<evidence type="ECO:0000256" key="3">
    <source>
        <dbReference type="SAM" id="SignalP"/>
    </source>
</evidence>
<evidence type="ECO:0000313" key="5">
    <source>
        <dbReference type="EMBL" id="GFR40902.1"/>
    </source>
</evidence>
<dbReference type="InterPro" id="IPR038528">
    <property type="entry name" value="TEL2_C_sf"/>
</dbReference>
<accession>A0AAD3DI89</accession>
<sequence length="140" mass="14135">AGTQPTPTSSPPAAVQRIRCLVALLAVAPLQAGDAVLPEVYSPHLDLHQRLTLLEALEGAAQELAADPRVTPRLVQGPGGAPQLVEGPPGAASRQLPLQAGTGQRGQQQQPQRQQQQQITAGGVCEAGGVQPAAGALAGG</sequence>
<evidence type="ECO:0000259" key="4">
    <source>
        <dbReference type="Pfam" id="PF10193"/>
    </source>
</evidence>
<dbReference type="InterPro" id="IPR051970">
    <property type="entry name" value="TEL2_Regulation"/>
</dbReference>
<dbReference type="Proteomes" id="UP001054857">
    <property type="component" value="Unassembled WGS sequence"/>
</dbReference>
<keyword evidence="6" id="KW-1185">Reference proteome</keyword>
<feature type="chain" id="PRO_5042187931" description="Telomere length regulation protein conserved domain-containing protein" evidence="3">
    <location>
        <begin position="36"/>
        <end position="140"/>
    </location>
</feature>
<evidence type="ECO:0000313" key="6">
    <source>
        <dbReference type="Proteomes" id="UP001054857"/>
    </source>
</evidence>
<feature type="region of interest" description="Disordered" evidence="2">
    <location>
        <begin position="66"/>
        <end position="121"/>
    </location>
</feature>
<dbReference type="GO" id="GO:0042162">
    <property type="term" value="F:telomeric DNA binding"/>
    <property type="evidence" value="ECO:0007669"/>
    <property type="project" value="TreeGrafter"/>
</dbReference>
<dbReference type="GO" id="GO:0005829">
    <property type="term" value="C:cytosol"/>
    <property type="evidence" value="ECO:0007669"/>
    <property type="project" value="TreeGrafter"/>
</dbReference>
<dbReference type="PANTHER" id="PTHR15830">
    <property type="entry name" value="TELOMERE LENGTH REGULATION PROTEIN TEL2 FAMILY MEMBER"/>
    <property type="match status" value="1"/>
</dbReference>
<comment type="similarity">
    <text evidence="1">Belongs to the TEL2 family.</text>
</comment>
<feature type="signal peptide" evidence="3">
    <location>
        <begin position="1"/>
        <end position="35"/>
    </location>
</feature>
<feature type="non-terminal residue" evidence="5">
    <location>
        <position position="1"/>
    </location>
</feature>
<feature type="domain" description="Telomere length regulation protein conserved" evidence="4">
    <location>
        <begin position="16"/>
        <end position="61"/>
    </location>
</feature>
<proteinExistence type="inferred from homology"/>
<name>A0AAD3DI89_9CHLO</name>
<dbReference type="GO" id="GO:0051083">
    <property type="term" value="P:'de novo' cotranslational protein folding"/>
    <property type="evidence" value="ECO:0007669"/>
    <property type="project" value="TreeGrafter"/>
</dbReference>
<dbReference type="PANTHER" id="PTHR15830:SF10">
    <property type="entry name" value="TELOMERE LENGTH REGULATION PROTEIN TEL2 HOMOLOG"/>
    <property type="match status" value="1"/>
</dbReference>
<evidence type="ECO:0000256" key="1">
    <source>
        <dbReference type="ARBA" id="ARBA00006133"/>
    </source>
</evidence>
<feature type="non-terminal residue" evidence="5">
    <location>
        <position position="140"/>
    </location>
</feature>
<dbReference type="GO" id="GO:0051879">
    <property type="term" value="F:Hsp90 protein binding"/>
    <property type="evidence" value="ECO:0007669"/>
    <property type="project" value="TreeGrafter"/>
</dbReference>
<dbReference type="Pfam" id="PF10193">
    <property type="entry name" value="Telomere_reg-2"/>
    <property type="match status" value="1"/>
</dbReference>
<organism evidence="5 6">
    <name type="scientific">Astrephomene gubernaculifera</name>
    <dbReference type="NCBI Taxonomy" id="47775"/>
    <lineage>
        <taxon>Eukaryota</taxon>
        <taxon>Viridiplantae</taxon>
        <taxon>Chlorophyta</taxon>
        <taxon>core chlorophytes</taxon>
        <taxon>Chlorophyceae</taxon>
        <taxon>CS clade</taxon>
        <taxon>Chlamydomonadales</taxon>
        <taxon>Astrephomenaceae</taxon>
        <taxon>Astrephomene</taxon>
    </lineage>
</organism>
<comment type="caution">
    <text evidence="5">The sequence shown here is derived from an EMBL/GenBank/DDBJ whole genome shotgun (WGS) entry which is preliminary data.</text>
</comment>
<feature type="compositionally biased region" description="Low complexity" evidence="2">
    <location>
        <begin position="99"/>
        <end position="121"/>
    </location>
</feature>
<protein>
    <recommendedName>
        <fullName evidence="4">Telomere length regulation protein conserved domain-containing protein</fullName>
    </recommendedName>
</protein>
<dbReference type="InterPro" id="IPR019337">
    <property type="entry name" value="Telomere_length_regulation_dom"/>
</dbReference>